<dbReference type="InterPro" id="IPR036513">
    <property type="entry name" value="STAS_dom_sf"/>
</dbReference>
<name>A0A7C8BPI6_9MICO</name>
<dbReference type="OrthoDB" id="9769739at2"/>
<dbReference type="CDD" id="cd07042">
    <property type="entry name" value="STAS_SulP_like_sulfate_transporter"/>
    <property type="match status" value="1"/>
</dbReference>
<feature type="region of interest" description="Disordered" evidence="5">
    <location>
        <begin position="573"/>
        <end position="605"/>
    </location>
</feature>
<feature type="transmembrane region" description="Helical" evidence="6">
    <location>
        <begin position="336"/>
        <end position="355"/>
    </location>
</feature>
<keyword evidence="2 6" id="KW-0812">Transmembrane</keyword>
<accession>A0A7C8BPI6</accession>
<keyword evidence="9" id="KW-1185">Reference proteome</keyword>
<evidence type="ECO:0000313" key="8">
    <source>
        <dbReference type="EMBL" id="KAB1631751.1"/>
    </source>
</evidence>
<feature type="transmembrane region" description="Helical" evidence="6">
    <location>
        <begin position="144"/>
        <end position="162"/>
    </location>
</feature>
<feature type="transmembrane region" description="Helical" evidence="6">
    <location>
        <begin position="393"/>
        <end position="424"/>
    </location>
</feature>
<feature type="transmembrane region" description="Helical" evidence="6">
    <location>
        <begin position="182"/>
        <end position="205"/>
    </location>
</feature>
<comment type="caution">
    <text evidence="8">The sequence shown here is derived from an EMBL/GenBank/DDBJ whole genome shotgun (WGS) entry which is preliminary data.</text>
</comment>
<evidence type="ECO:0000256" key="2">
    <source>
        <dbReference type="ARBA" id="ARBA00022692"/>
    </source>
</evidence>
<dbReference type="PANTHER" id="PTHR11814">
    <property type="entry name" value="SULFATE TRANSPORTER"/>
    <property type="match status" value="1"/>
</dbReference>
<evidence type="ECO:0000256" key="5">
    <source>
        <dbReference type="SAM" id="MobiDB-lite"/>
    </source>
</evidence>
<dbReference type="SUPFAM" id="SSF52091">
    <property type="entry name" value="SpoIIaa-like"/>
    <property type="match status" value="1"/>
</dbReference>
<dbReference type="RefSeq" id="WP_158036604.1">
    <property type="nucleotide sequence ID" value="NZ_BAAAZV010000011.1"/>
</dbReference>
<evidence type="ECO:0000313" key="9">
    <source>
        <dbReference type="Proteomes" id="UP000481339"/>
    </source>
</evidence>
<feature type="transmembrane region" description="Helical" evidence="6">
    <location>
        <begin position="107"/>
        <end position="132"/>
    </location>
</feature>
<evidence type="ECO:0000259" key="7">
    <source>
        <dbReference type="PROSITE" id="PS50801"/>
    </source>
</evidence>
<keyword evidence="3 6" id="KW-1133">Transmembrane helix</keyword>
<dbReference type="PROSITE" id="PS50801">
    <property type="entry name" value="STAS"/>
    <property type="match status" value="1"/>
</dbReference>
<evidence type="ECO:0000256" key="1">
    <source>
        <dbReference type="ARBA" id="ARBA00004141"/>
    </source>
</evidence>
<dbReference type="Gene3D" id="3.30.750.24">
    <property type="entry name" value="STAS domain"/>
    <property type="match status" value="1"/>
</dbReference>
<evidence type="ECO:0000256" key="4">
    <source>
        <dbReference type="ARBA" id="ARBA00023136"/>
    </source>
</evidence>
<evidence type="ECO:0000256" key="3">
    <source>
        <dbReference type="ARBA" id="ARBA00022989"/>
    </source>
</evidence>
<proteinExistence type="predicted"/>
<evidence type="ECO:0000256" key="6">
    <source>
        <dbReference type="SAM" id="Phobius"/>
    </source>
</evidence>
<dbReference type="InterPro" id="IPR011547">
    <property type="entry name" value="SLC26A/SulP_dom"/>
</dbReference>
<keyword evidence="4 6" id="KW-0472">Membrane</keyword>
<feature type="domain" description="STAS" evidence="7">
    <location>
        <begin position="447"/>
        <end position="562"/>
    </location>
</feature>
<dbReference type="EMBL" id="WBKA01000005">
    <property type="protein sequence ID" value="KAB1631751.1"/>
    <property type="molecule type" value="Genomic_DNA"/>
</dbReference>
<dbReference type="GO" id="GO:0055085">
    <property type="term" value="P:transmembrane transport"/>
    <property type="evidence" value="ECO:0007669"/>
    <property type="project" value="InterPro"/>
</dbReference>
<protein>
    <submittedName>
        <fullName evidence="8">STAS domain-containing protein</fullName>
    </submittedName>
</protein>
<dbReference type="InterPro" id="IPR002645">
    <property type="entry name" value="STAS_dom"/>
</dbReference>
<organism evidence="8 9">
    <name type="scientific">Pseudoclavibacter caeni</name>
    <dbReference type="NCBI Taxonomy" id="908846"/>
    <lineage>
        <taxon>Bacteria</taxon>
        <taxon>Bacillati</taxon>
        <taxon>Actinomycetota</taxon>
        <taxon>Actinomycetes</taxon>
        <taxon>Micrococcales</taxon>
        <taxon>Microbacteriaceae</taxon>
        <taxon>Pseudoclavibacter</taxon>
    </lineage>
</organism>
<feature type="transmembrane region" description="Helical" evidence="6">
    <location>
        <begin position="55"/>
        <end position="74"/>
    </location>
</feature>
<gene>
    <name evidence="8" type="ORF">F8O02_07380</name>
</gene>
<feature type="transmembrane region" description="Helical" evidence="6">
    <location>
        <begin position="27"/>
        <end position="49"/>
    </location>
</feature>
<dbReference type="Pfam" id="PF01740">
    <property type="entry name" value="STAS"/>
    <property type="match status" value="1"/>
</dbReference>
<feature type="transmembrane region" description="Helical" evidence="6">
    <location>
        <begin position="260"/>
        <end position="281"/>
    </location>
</feature>
<sequence>MTGDGAHRALPGWPPVLRHTRDYDRRWLRGDIVAGITLIAVLLPTGMGYAELAGLPPYTGLVATVVGLVAYAVFGPSRTLVVGPDSSLSPMIAAAIVPLALGSDARAIALAGVLAVMIGIVLLLAAVLRLGVLTDLLSKPIRVGYLNGIALTVLAEQLPGVLGLNRVESDGADPFTGFVQDVAAGIADWRTLALGGGGLVVILLLRRLAPRAPGALLVILMAAILSAGLGWTASIATVGALPAGLPAIGIDLALFDWGDVAALTPAALGIALIALADTSILSRSISERDHRLVDPRQEMIGLGLTNIAVGVIGGFAIGGSSSRTPVLRSAGGRSQLASLIGAAGILVFLFAAPAATAWVPAAALSAVVVAAALALVDVGTVRRLFRMSPVDGLLCLTATAGVAVAGVLTGIGIAVGLSILALFIEQWRPYRAELGLVPGLRGYHDLRHPGARRIPGIVIVRFDAPLNFANAGTFSEFVRRTLERRRDRVHEVVLAAEPITGIDTTAVDALIMLDRRLAETDVDLVLAEMKDPVRERLRRLDLAGQLADNMFEPTVGAAVDRFTGRLRSDIAAGRDEAGRTGGQSVARHLGGQDATRHPDGSTAGE</sequence>
<feature type="transmembrane region" description="Helical" evidence="6">
    <location>
        <begin position="81"/>
        <end position="101"/>
    </location>
</feature>
<dbReference type="Proteomes" id="UP000481339">
    <property type="component" value="Unassembled WGS sequence"/>
</dbReference>
<dbReference type="Pfam" id="PF00916">
    <property type="entry name" value="Sulfate_transp"/>
    <property type="match status" value="1"/>
</dbReference>
<dbReference type="AlphaFoldDB" id="A0A7C8BPI6"/>
<comment type="subcellular location">
    <subcellularLocation>
        <location evidence="1">Membrane</location>
        <topology evidence="1">Multi-pass membrane protein</topology>
    </subcellularLocation>
</comment>
<dbReference type="GO" id="GO:0016020">
    <property type="term" value="C:membrane"/>
    <property type="evidence" value="ECO:0007669"/>
    <property type="project" value="UniProtKB-SubCell"/>
</dbReference>
<reference evidence="8 9" key="1">
    <citation type="submission" date="2019-09" db="EMBL/GenBank/DDBJ databases">
        <title>Phylogeny of genus Pseudoclavibacter and closely related genus.</title>
        <authorList>
            <person name="Li Y."/>
        </authorList>
    </citation>
    <scope>NUCLEOTIDE SEQUENCE [LARGE SCALE GENOMIC DNA]</scope>
    <source>
        <strain evidence="8 9">JCM 16921</strain>
    </source>
</reference>
<dbReference type="InterPro" id="IPR001902">
    <property type="entry name" value="SLC26A/SulP_fam"/>
</dbReference>
<feature type="transmembrane region" description="Helical" evidence="6">
    <location>
        <begin position="361"/>
        <end position="381"/>
    </location>
</feature>
<feature type="transmembrane region" description="Helical" evidence="6">
    <location>
        <begin position="217"/>
        <end position="240"/>
    </location>
</feature>